<evidence type="ECO:0000256" key="9">
    <source>
        <dbReference type="ARBA" id="ARBA00023207"/>
    </source>
</evidence>
<keyword evidence="8" id="KW-0325">Glycoprotein</keyword>
<evidence type="ECO:0000256" key="5">
    <source>
        <dbReference type="ARBA" id="ARBA00022729"/>
    </source>
</evidence>
<accession>A0AAN9AP32</accession>
<dbReference type="GO" id="GO:0009966">
    <property type="term" value="P:regulation of signal transduction"/>
    <property type="evidence" value="ECO:0007669"/>
    <property type="project" value="InterPro"/>
</dbReference>
<comment type="subcellular location">
    <subcellularLocation>
        <location evidence="1">Cell membrane</location>
        <topology evidence="1">Lipid-anchor</topology>
        <topology evidence="1">GPI-anchor</topology>
    </subcellularLocation>
</comment>
<reference evidence="13 14" key="1">
    <citation type="submission" date="2024-02" db="EMBL/GenBank/DDBJ databases">
        <title>Chromosome-scale genome assembly of the rough periwinkle Littorina saxatilis.</title>
        <authorList>
            <person name="De Jode A."/>
            <person name="Faria R."/>
            <person name="Formenti G."/>
            <person name="Sims Y."/>
            <person name="Smith T.P."/>
            <person name="Tracey A."/>
            <person name="Wood J.M.D."/>
            <person name="Zagrodzka Z.B."/>
            <person name="Johannesson K."/>
            <person name="Butlin R.K."/>
            <person name="Leder E.H."/>
        </authorList>
    </citation>
    <scope>NUCLEOTIDE SEQUENCE [LARGE SCALE GENOMIC DNA]</scope>
    <source>
        <strain evidence="13">Snail1</strain>
        <tissue evidence="13">Muscle</tissue>
    </source>
</reference>
<feature type="chain" id="PRO_5043043327" evidence="12">
    <location>
        <begin position="28"/>
        <end position="110"/>
    </location>
</feature>
<evidence type="ECO:0000256" key="8">
    <source>
        <dbReference type="ARBA" id="ARBA00023180"/>
    </source>
</evidence>
<evidence type="ECO:0000256" key="2">
    <source>
        <dbReference type="ARBA" id="ARBA00010260"/>
    </source>
</evidence>
<dbReference type="InterPro" id="IPR001863">
    <property type="entry name" value="Glypican"/>
</dbReference>
<evidence type="ECO:0000256" key="3">
    <source>
        <dbReference type="ARBA" id="ARBA00022475"/>
    </source>
</evidence>
<comment type="similarity">
    <text evidence="2 11">Belongs to the glypican family.</text>
</comment>
<protein>
    <submittedName>
        <fullName evidence="13">Uncharacterized protein</fullName>
    </submittedName>
</protein>
<keyword evidence="6" id="KW-0654">Proteoglycan</keyword>
<sequence>MAASLRLSVSQCLRAALLWLLLTWAQCLEMTCIEVKKSYVAKGFDETEMPFYAVSGENLEICPQGQSCCSRSMEDKLTSLSRKEHNRQLEESFKLLKTVFASRTQKFDSE</sequence>
<dbReference type="GO" id="GO:0016477">
    <property type="term" value="P:cell migration"/>
    <property type="evidence" value="ECO:0007669"/>
    <property type="project" value="TreeGrafter"/>
</dbReference>
<comment type="caution">
    <text evidence="13">The sequence shown here is derived from an EMBL/GenBank/DDBJ whole genome shotgun (WGS) entry which is preliminary data.</text>
</comment>
<dbReference type="GO" id="GO:0098552">
    <property type="term" value="C:side of membrane"/>
    <property type="evidence" value="ECO:0007669"/>
    <property type="project" value="UniProtKB-KW"/>
</dbReference>
<feature type="signal peptide" evidence="12">
    <location>
        <begin position="1"/>
        <end position="27"/>
    </location>
</feature>
<organism evidence="13 14">
    <name type="scientific">Littorina saxatilis</name>
    <dbReference type="NCBI Taxonomy" id="31220"/>
    <lineage>
        <taxon>Eukaryota</taxon>
        <taxon>Metazoa</taxon>
        <taxon>Spiralia</taxon>
        <taxon>Lophotrochozoa</taxon>
        <taxon>Mollusca</taxon>
        <taxon>Gastropoda</taxon>
        <taxon>Caenogastropoda</taxon>
        <taxon>Littorinimorpha</taxon>
        <taxon>Littorinoidea</taxon>
        <taxon>Littorinidae</taxon>
        <taxon>Littorina</taxon>
    </lineage>
</organism>
<keyword evidence="7" id="KW-0472">Membrane</keyword>
<dbReference type="EMBL" id="JBAMIC010000024">
    <property type="protein sequence ID" value="KAK7090517.1"/>
    <property type="molecule type" value="Genomic_DNA"/>
</dbReference>
<keyword evidence="14" id="KW-1185">Reference proteome</keyword>
<evidence type="ECO:0000256" key="12">
    <source>
        <dbReference type="SAM" id="SignalP"/>
    </source>
</evidence>
<dbReference type="Proteomes" id="UP001374579">
    <property type="component" value="Unassembled WGS sequence"/>
</dbReference>
<dbReference type="AlphaFoldDB" id="A0AAN9AP32"/>
<keyword evidence="3" id="KW-1003">Cell membrane</keyword>
<dbReference type="PANTHER" id="PTHR10822:SF30">
    <property type="entry name" value="DALLY-LIKE, ISOFORM A"/>
    <property type="match status" value="1"/>
</dbReference>
<evidence type="ECO:0000313" key="13">
    <source>
        <dbReference type="EMBL" id="KAK7090517.1"/>
    </source>
</evidence>
<evidence type="ECO:0000256" key="4">
    <source>
        <dbReference type="ARBA" id="ARBA00022622"/>
    </source>
</evidence>
<dbReference type="GO" id="GO:0005886">
    <property type="term" value="C:plasma membrane"/>
    <property type="evidence" value="ECO:0007669"/>
    <property type="project" value="UniProtKB-SubCell"/>
</dbReference>
<dbReference type="GO" id="GO:1905475">
    <property type="term" value="P:regulation of protein localization to membrane"/>
    <property type="evidence" value="ECO:0007669"/>
    <property type="project" value="TreeGrafter"/>
</dbReference>
<evidence type="ECO:0000256" key="1">
    <source>
        <dbReference type="ARBA" id="ARBA00004609"/>
    </source>
</evidence>
<proteinExistence type="inferred from homology"/>
<dbReference type="PANTHER" id="PTHR10822">
    <property type="entry name" value="GLYPICAN"/>
    <property type="match status" value="1"/>
</dbReference>
<evidence type="ECO:0000256" key="6">
    <source>
        <dbReference type="ARBA" id="ARBA00022974"/>
    </source>
</evidence>
<keyword evidence="5 12" id="KW-0732">Signal</keyword>
<dbReference type="GO" id="GO:0005576">
    <property type="term" value="C:extracellular region"/>
    <property type="evidence" value="ECO:0007669"/>
    <property type="project" value="TreeGrafter"/>
</dbReference>
<evidence type="ECO:0000256" key="10">
    <source>
        <dbReference type="ARBA" id="ARBA00023288"/>
    </source>
</evidence>
<dbReference type="GO" id="GO:0045202">
    <property type="term" value="C:synapse"/>
    <property type="evidence" value="ECO:0007669"/>
    <property type="project" value="TreeGrafter"/>
</dbReference>
<keyword evidence="4" id="KW-0336">GPI-anchor</keyword>
<dbReference type="Pfam" id="PF01153">
    <property type="entry name" value="Glypican"/>
    <property type="match status" value="1"/>
</dbReference>
<gene>
    <name evidence="13" type="ORF">V1264_010302</name>
</gene>
<keyword evidence="10" id="KW-0449">Lipoprotein</keyword>
<keyword evidence="9" id="KW-0357">Heparan sulfate</keyword>
<dbReference type="GO" id="GO:0009986">
    <property type="term" value="C:cell surface"/>
    <property type="evidence" value="ECO:0007669"/>
    <property type="project" value="TreeGrafter"/>
</dbReference>
<evidence type="ECO:0000256" key="7">
    <source>
        <dbReference type="ARBA" id="ARBA00023136"/>
    </source>
</evidence>
<evidence type="ECO:0000256" key="11">
    <source>
        <dbReference type="RuleBase" id="RU003518"/>
    </source>
</evidence>
<name>A0AAN9AP32_9CAEN</name>
<evidence type="ECO:0000313" key="14">
    <source>
        <dbReference type="Proteomes" id="UP001374579"/>
    </source>
</evidence>